<dbReference type="SUPFAM" id="SSF56176">
    <property type="entry name" value="FAD-binding/transporter-associated domain-like"/>
    <property type="match status" value="1"/>
</dbReference>
<keyword evidence="6" id="KW-1185">Reference proteome</keyword>
<evidence type="ECO:0000256" key="3">
    <source>
        <dbReference type="ARBA" id="ARBA00023002"/>
    </source>
</evidence>
<gene>
    <name evidence="5" type="ORF">J421_2161</name>
</gene>
<dbReference type="KEGG" id="gba:J421_2161"/>
<keyword evidence="1" id="KW-0285">Flavoprotein</keyword>
<dbReference type="Proteomes" id="UP000019151">
    <property type="component" value="Chromosome"/>
</dbReference>
<dbReference type="Gene3D" id="3.30.465.10">
    <property type="match status" value="1"/>
</dbReference>
<dbReference type="STRING" id="861299.J421_2161"/>
<dbReference type="eggNOG" id="COG1319">
    <property type="taxonomic scope" value="Bacteria"/>
</dbReference>
<dbReference type="Gene3D" id="3.30.390.50">
    <property type="entry name" value="CO dehydrogenase flavoprotein, C-terminal domain"/>
    <property type="match status" value="1"/>
</dbReference>
<dbReference type="InterPro" id="IPR016167">
    <property type="entry name" value="FAD-bd_PCMH_sub1"/>
</dbReference>
<dbReference type="SUPFAM" id="SSF55447">
    <property type="entry name" value="CO dehydrogenase flavoprotein C-terminal domain-like"/>
    <property type="match status" value="1"/>
</dbReference>
<dbReference type="InterPro" id="IPR051312">
    <property type="entry name" value="Diverse_Substr_Oxidored"/>
</dbReference>
<name>W0RJY1_9BACT</name>
<organism evidence="5 6">
    <name type="scientific">Gemmatirosa kalamazoonensis</name>
    <dbReference type="NCBI Taxonomy" id="861299"/>
    <lineage>
        <taxon>Bacteria</taxon>
        <taxon>Pseudomonadati</taxon>
        <taxon>Gemmatimonadota</taxon>
        <taxon>Gemmatimonadia</taxon>
        <taxon>Gemmatimonadales</taxon>
        <taxon>Gemmatimonadaceae</taxon>
        <taxon>Gemmatirosa</taxon>
    </lineage>
</organism>
<dbReference type="OrthoDB" id="9789842at2"/>
<dbReference type="InterPro" id="IPR016166">
    <property type="entry name" value="FAD-bd_PCMH"/>
</dbReference>
<dbReference type="Gene3D" id="3.30.43.10">
    <property type="entry name" value="Uridine Diphospho-n-acetylenolpyruvylglucosamine Reductase, domain 2"/>
    <property type="match status" value="1"/>
</dbReference>
<dbReference type="SMART" id="SM01092">
    <property type="entry name" value="CO_deh_flav_C"/>
    <property type="match status" value="1"/>
</dbReference>
<dbReference type="Pfam" id="PF03450">
    <property type="entry name" value="CO_deh_flav_C"/>
    <property type="match status" value="1"/>
</dbReference>
<evidence type="ECO:0000313" key="5">
    <source>
        <dbReference type="EMBL" id="AHG89698.1"/>
    </source>
</evidence>
<protein>
    <submittedName>
        <fullName evidence="5">Molybdopterin dehydrogenase FAD-binding protein</fullName>
    </submittedName>
</protein>
<keyword evidence="2" id="KW-0274">FAD</keyword>
<dbReference type="PROSITE" id="PS51387">
    <property type="entry name" value="FAD_PCMH"/>
    <property type="match status" value="1"/>
</dbReference>
<dbReference type="InterPro" id="IPR036318">
    <property type="entry name" value="FAD-bd_PCMH-like_sf"/>
</dbReference>
<dbReference type="RefSeq" id="WP_025411186.1">
    <property type="nucleotide sequence ID" value="NZ_CP007128.1"/>
</dbReference>
<dbReference type="InterPro" id="IPR036683">
    <property type="entry name" value="CO_DH_flav_C_dom_sf"/>
</dbReference>
<sequence>MYPASFDYHAPTSVDDALRLLGTLGDDAKLLAGGHSLIPLLKLRFARPAHLIDLRRIPGLAGIRADDDQIVIGALTTHRTLERSTLLRGVLPILPEAAERIGDPLVRNAGTIGGSLAHADPGADLPAVMLALGAELRTASPRGGRTIAADDFFIGLLTSALEPDELLTEIRVRRPGPATGGAYAKRPHPASRFALVGAAVVVTLGAGETVSSARVALTGVGERAIRVPAAEGALVGRAPDAATIERAATEAAAGVEPRADLQGDAEYKRHLTRVITQRAIARAVERARG</sequence>
<dbReference type="HOGENOM" id="CLU_058050_3_0_0"/>
<evidence type="ECO:0000259" key="4">
    <source>
        <dbReference type="PROSITE" id="PS51387"/>
    </source>
</evidence>
<dbReference type="PANTHER" id="PTHR42659:SF2">
    <property type="entry name" value="XANTHINE DEHYDROGENASE SUBUNIT C-RELATED"/>
    <property type="match status" value="1"/>
</dbReference>
<reference evidence="5 6" key="1">
    <citation type="journal article" date="2014" name="Genome Announc.">
        <title>Genome Sequence and Methylome of Soil Bacterium Gemmatirosa kalamazoonensis KBS708T, a Member of the Rarely Cultivated Gemmatimonadetes Phylum.</title>
        <authorList>
            <person name="Debruyn J.M."/>
            <person name="Radosevich M."/>
            <person name="Wommack K.E."/>
            <person name="Polson S.W."/>
            <person name="Hauser L.J."/>
            <person name="Fawaz M.N."/>
            <person name="Korlach J."/>
            <person name="Tsai Y.C."/>
        </authorList>
    </citation>
    <scope>NUCLEOTIDE SEQUENCE [LARGE SCALE GENOMIC DNA]</scope>
    <source>
        <strain evidence="5 6">KBS708</strain>
    </source>
</reference>
<dbReference type="InParanoid" id="W0RJY1"/>
<dbReference type="AlphaFoldDB" id="W0RJY1"/>
<evidence type="ECO:0000256" key="1">
    <source>
        <dbReference type="ARBA" id="ARBA00022630"/>
    </source>
</evidence>
<proteinExistence type="predicted"/>
<dbReference type="EMBL" id="CP007128">
    <property type="protein sequence ID" value="AHG89698.1"/>
    <property type="molecule type" value="Genomic_DNA"/>
</dbReference>
<accession>W0RJY1</accession>
<feature type="domain" description="FAD-binding PCMH-type" evidence="4">
    <location>
        <begin position="1"/>
        <end position="177"/>
    </location>
</feature>
<evidence type="ECO:0000313" key="6">
    <source>
        <dbReference type="Proteomes" id="UP000019151"/>
    </source>
</evidence>
<dbReference type="InterPro" id="IPR016169">
    <property type="entry name" value="FAD-bd_PCMH_sub2"/>
</dbReference>
<dbReference type="PANTHER" id="PTHR42659">
    <property type="entry name" value="XANTHINE DEHYDROGENASE SUBUNIT C-RELATED"/>
    <property type="match status" value="1"/>
</dbReference>
<dbReference type="GO" id="GO:0016491">
    <property type="term" value="F:oxidoreductase activity"/>
    <property type="evidence" value="ECO:0007669"/>
    <property type="project" value="UniProtKB-KW"/>
</dbReference>
<dbReference type="InterPro" id="IPR005107">
    <property type="entry name" value="CO_DH_flav_C"/>
</dbReference>
<dbReference type="PATRIC" id="fig|861299.3.peg.2199"/>
<dbReference type="InterPro" id="IPR002346">
    <property type="entry name" value="Mopterin_DH_FAD-bd"/>
</dbReference>
<evidence type="ECO:0000256" key="2">
    <source>
        <dbReference type="ARBA" id="ARBA00022827"/>
    </source>
</evidence>
<keyword evidence="3" id="KW-0560">Oxidoreductase</keyword>
<dbReference type="Pfam" id="PF00941">
    <property type="entry name" value="FAD_binding_5"/>
    <property type="match status" value="1"/>
</dbReference>
<dbReference type="GO" id="GO:0071949">
    <property type="term" value="F:FAD binding"/>
    <property type="evidence" value="ECO:0007669"/>
    <property type="project" value="InterPro"/>
</dbReference>
<dbReference type="FunFam" id="3.30.465.10:FF:000017">
    <property type="entry name" value="Xanthine dehydrogenase, FAD binding subunit"/>
    <property type="match status" value="1"/>
</dbReference>